<evidence type="ECO:0000313" key="3">
    <source>
        <dbReference type="EMBL" id="KAH1181980.1"/>
    </source>
</evidence>
<dbReference type="Gene3D" id="2.60.40.10">
    <property type="entry name" value="Immunoglobulins"/>
    <property type="match status" value="1"/>
</dbReference>
<protein>
    <recommendedName>
        <fullName evidence="2">T-cell receptor alpha chain constant domain-containing protein</fullName>
    </recommendedName>
</protein>
<organism evidence="3 4">
    <name type="scientific">Mauremys mutica</name>
    <name type="common">yellowpond turtle</name>
    <dbReference type="NCBI Taxonomy" id="74926"/>
    <lineage>
        <taxon>Eukaryota</taxon>
        <taxon>Metazoa</taxon>
        <taxon>Chordata</taxon>
        <taxon>Craniata</taxon>
        <taxon>Vertebrata</taxon>
        <taxon>Euteleostomi</taxon>
        <taxon>Archelosauria</taxon>
        <taxon>Testudinata</taxon>
        <taxon>Testudines</taxon>
        <taxon>Cryptodira</taxon>
        <taxon>Durocryptodira</taxon>
        <taxon>Testudinoidea</taxon>
        <taxon>Geoemydidae</taxon>
        <taxon>Geoemydinae</taxon>
        <taxon>Mauremys</taxon>
    </lineage>
</organism>
<evidence type="ECO:0000259" key="2">
    <source>
        <dbReference type="Pfam" id="PF09291"/>
    </source>
</evidence>
<gene>
    <name evidence="3" type="ORF">KIL84_009734</name>
</gene>
<keyword evidence="1" id="KW-1133">Transmembrane helix</keyword>
<feature type="domain" description="T-cell receptor alpha chain constant" evidence="2">
    <location>
        <begin position="24"/>
        <end position="101"/>
    </location>
</feature>
<accession>A0A9D4B6B9</accession>
<dbReference type="InterPro" id="IPR015370">
    <property type="entry name" value="TCR_alpha_C"/>
</dbReference>
<dbReference type="EMBL" id="JAHDVG010000467">
    <property type="protein sequence ID" value="KAH1181980.1"/>
    <property type="molecule type" value="Genomic_DNA"/>
</dbReference>
<sequence length="160" mass="18021">NYNNFIFGSGTQLKVVPNLPDSEPSIYQLKSKDGNFSACLITDFAPDGISVGKSYDDTTERNGSIVQVKNPYNEKTEASYGTVLWEEHENFDCFATHGNRDFKMSDSDEEGDTCRITELDDNFETDEKLNLLSFTLLGLRIVFVKGVAVNLLLSIWLWKS</sequence>
<name>A0A9D4B6B9_9SAUR</name>
<feature type="non-terminal residue" evidence="3">
    <location>
        <position position="160"/>
    </location>
</feature>
<dbReference type="Proteomes" id="UP000827986">
    <property type="component" value="Unassembled WGS sequence"/>
</dbReference>
<dbReference type="InterPro" id="IPR013783">
    <property type="entry name" value="Ig-like_fold"/>
</dbReference>
<keyword evidence="1" id="KW-0812">Transmembrane</keyword>
<dbReference type="InterPro" id="IPR036179">
    <property type="entry name" value="Ig-like_dom_sf"/>
</dbReference>
<dbReference type="AlphaFoldDB" id="A0A9D4B6B9"/>
<feature type="transmembrane region" description="Helical" evidence="1">
    <location>
        <begin position="137"/>
        <end position="158"/>
    </location>
</feature>
<reference evidence="3" key="1">
    <citation type="submission" date="2021-09" db="EMBL/GenBank/DDBJ databases">
        <title>The genome of Mauremys mutica provides insights into the evolution of semi-aquatic lifestyle.</title>
        <authorList>
            <person name="Gong S."/>
            <person name="Gao Y."/>
        </authorList>
    </citation>
    <scope>NUCLEOTIDE SEQUENCE</scope>
    <source>
        <strain evidence="3">MM-2020</strain>
        <tissue evidence="3">Muscle</tissue>
    </source>
</reference>
<dbReference type="Pfam" id="PF09291">
    <property type="entry name" value="DUF1968"/>
    <property type="match status" value="1"/>
</dbReference>
<proteinExistence type="predicted"/>
<keyword evidence="1" id="KW-0472">Membrane</keyword>
<evidence type="ECO:0000313" key="4">
    <source>
        <dbReference type="Proteomes" id="UP000827986"/>
    </source>
</evidence>
<dbReference type="SUPFAM" id="SSF48726">
    <property type="entry name" value="Immunoglobulin"/>
    <property type="match status" value="1"/>
</dbReference>
<evidence type="ECO:0000256" key="1">
    <source>
        <dbReference type="SAM" id="Phobius"/>
    </source>
</evidence>
<keyword evidence="4" id="KW-1185">Reference proteome</keyword>
<comment type="caution">
    <text evidence="3">The sequence shown here is derived from an EMBL/GenBank/DDBJ whole genome shotgun (WGS) entry which is preliminary data.</text>
</comment>